<keyword evidence="5" id="KW-0539">Nucleus</keyword>
<dbReference type="EMBL" id="JAAGAX010000003">
    <property type="protein sequence ID" value="KAF2319896.1"/>
    <property type="molecule type" value="Genomic_DNA"/>
</dbReference>
<evidence type="ECO:0000256" key="3">
    <source>
        <dbReference type="ARBA" id="ARBA00023125"/>
    </source>
</evidence>
<dbReference type="Gene3D" id="2.40.330.10">
    <property type="entry name" value="DNA-binding pseudobarrel domain"/>
    <property type="match status" value="2"/>
</dbReference>
<keyword evidence="4" id="KW-0804">Transcription</keyword>
<comment type="caution">
    <text evidence="7">The sequence shown here is derived from an EMBL/GenBank/DDBJ whole genome shotgun (WGS) entry which is preliminary data.</text>
</comment>
<sequence>MAHKKEIIGDIPNGTKVFSKKLKNTDRDFQLIVPTRVLEQFPIEIENGYYERDFTAFDASGRQWKFILSIRQIGKYDKPFLRPPKWHEFVVAHGLSGDDAEYGVVFYKDNNGDLQVRGLKKNHNPLFGKAIWEQHDNAWTLRSPLVVGLEVVLILAIVLRDMGRPKEIIGDIPNGTKIFSKKLAKTDRDFQLIVPERVFEQFAIENGSYERDFTAFDAGGREWKFILAIRQTGQYDKPFLRPPKWHEFVVAHGLSGDDAEYGVVFYKVKMTMANCKLEA</sequence>
<accession>A0A6A6N5S2</accession>
<organism evidence="7 8">
    <name type="scientific">Hevea brasiliensis</name>
    <name type="common">Para rubber tree</name>
    <name type="synonym">Siphonia brasiliensis</name>
    <dbReference type="NCBI Taxonomy" id="3981"/>
    <lineage>
        <taxon>Eukaryota</taxon>
        <taxon>Viridiplantae</taxon>
        <taxon>Streptophyta</taxon>
        <taxon>Embryophyta</taxon>
        <taxon>Tracheophyta</taxon>
        <taxon>Spermatophyta</taxon>
        <taxon>Magnoliopsida</taxon>
        <taxon>eudicotyledons</taxon>
        <taxon>Gunneridae</taxon>
        <taxon>Pentapetalae</taxon>
        <taxon>rosids</taxon>
        <taxon>fabids</taxon>
        <taxon>Malpighiales</taxon>
        <taxon>Euphorbiaceae</taxon>
        <taxon>Crotonoideae</taxon>
        <taxon>Micrandreae</taxon>
        <taxon>Hevea</taxon>
    </lineage>
</organism>
<dbReference type="SUPFAM" id="SSF101936">
    <property type="entry name" value="DNA-binding pseudobarrel domain"/>
    <property type="match status" value="2"/>
</dbReference>
<dbReference type="GO" id="GO:0003677">
    <property type="term" value="F:DNA binding"/>
    <property type="evidence" value="ECO:0007669"/>
    <property type="project" value="UniProtKB-KW"/>
</dbReference>
<protein>
    <recommendedName>
        <fullName evidence="6">TF-B3 domain-containing protein</fullName>
    </recommendedName>
</protein>
<evidence type="ECO:0000259" key="6">
    <source>
        <dbReference type="SMART" id="SM01019"/>
    </source>
</evidence>
<gene>
    <name evidence="7" type="ORF">GH714_020193</name>
</gene>
<keyword evidence="3" id="KW-0238">DNA-binding</keyword>
<dbReference type="SMART" id="SM01019">
    <property type="entry name" value="B3"/>
    <property type="match status" value="2"/>
</dbReference>
<comment type="subcellular location">
    <subcellularLocation>
        <location evidence="1">Nucleus</location>
    </subcellularLocation>
</comment>
<dbReference type="GO" id="GO:0005634">
    <property type="term" value="C:nucleus"/>
    <property type="evidence" value="ECO:0007669"/>
    <property type="project" value="UniProtKB-SubCell"/>
</dbReference>
<keyword evidence="8" id="KW-1185">Reference proteome</keyword>
<proteinExistence type="predicted"/>
<feature type="domain" description="TF-B3" evidence="6">
    <location>
        <begin position="179"/>
        <end position="274"/>
    </location>
</feature>
<name>A0A6A6N5S2_HEVBR</name>
<dbReference type="InterPro" id="IPR015300">
    <property type="entry name" value="DNA-bd_pseudobarrel_sf"/>
</dbReference>
<evidence type="ECO:0000313" key="8">
    <source>
        <dbReference type="Proteomes" id="UP000467840"/>
    </source>
</evidence>
<evidence type="ECO:0000256" key="4">
    <source>
        <dbReference type="ARBA" id="ARBA00023163"/>
    </source>
</evidence>
<evidence type="ECO:0000313" key="7">
    <source>
        <dbReference type="EMBL" id="KAF2319896.1"/>
    </source>
</evidence>
<dbReference type="AlphaFoldDB" id="A0A6A6N5S2"/>
<keyword evidence="2" id="KW-0805">Transcription regulation</keyword>
<dbReference type="CDD" id="cd10017">
    <property type="entry name" value="B3_DNA"/>
    <property type="match status" value="2"/>
</dbReference>
<feature type="domain" description="TF-B3" evidence="6">
    <location>
        <begin position="18"/>
        <end position="122"/>
    </location>
</feature>
<dbReference type="InterPro" id="IPR003340">
    <property type="entry name" value="B3_DNA-bd"/>
</dbReference>
<evidence type="ECO:0000256" key="5">
    <source>
        <dbReference type="ARBA" id="ARBA00023242"/>
    </source>
</evidence>
<dbReference type="Proteomes" id="UP000467840">
    <property type="component" value="Chromosome 10"/>
</dbReference>
<evidence type="ECO:0000256" key="2">
    <source>
        <dbReference type="ARBA" id="ARBA00023015"/>
    </source>
</evidence>
<reference evidence="7 8" key="1">
    <citation type="journal article" date="2020" name="Mol. Plant">
        <title>The Chromosome-Based Rubber Tree Genome Provides New Insights into Spurge Genome Evolution and Rubber Biosynthesis.</title>
        <authorList>
            <person name="Liu J."/>
            <person name="Shi C."/>
            <person name="Shi C.C."/>
            <person name="Li W."/>
            <person name="Zhang Q.J."/>
            <person name="Zhang Y."/>
            <person name="Li K."/>
            <person name="Lu H.F."/>
            <person name="Shi C."/>
            <person name="Zhu S.T."/>
            <person name="Xiao Z.Y."/>
            <person name="Nan H."/>
            <person name="Yue Y."/>
            <person name="Zhu X.G."/>
            <person name="Wu Y."/>
            <person name="Hong X.N."/>
            <person name="Fan G.Y."/>
            <person name="Tong Y."/>
            <person name="Zhang D."/>
            <person name="Mao C.L."/>
            <person name="Liu Y.L."/>
            <person name="Hao S.J."/>
            <person name="Liu W.Q."/>
            <person name="Lv M.Q."/>
            <person name="Zhang H.B."/>
            <person name="Liu Y."/>
            <person name="Hu-Tang G.R."/>
            <person name="Wang J.P."/>
            <person name="Wang J.H."/>
            <person name="Sun Y.H."/>
            <person name="Ni S.B."/>
            <person name="Chen W.B."/>
            <person name="Zhang X.C."/>
            <person name="Jiao Y.N."/>
            <person name="Eichler E.E."/>
            <person name="Li G.H."/>
            <person name="Liu X."/>
            <person name="Gao L.Z."/>
        </authorList>
    </citation>
    <scope>NUCLEOTIDE SEQUENCE [LARGE SCALE GENOMIC DNA]</scope>
    <source>
        <strain evidence="8">cv. GT1</strain>
        <tissue evidence="7">Leaf</tissue>
    </source>
</reference>
<evidence type="ECO:0000256" key="1">
    <source>
        <dbReference type="ARBA" id="ARBA00004123"/>
    </source>
</evidence>